<protein>
    <submittedName>
        <fullName evidence="1">Uncharacterized protein</fullName>
    </submittedName>
</protein>
<name>A0A0E9V641_ANGAN</name>
<reference evidence="1" key="1">
    <citation type="submission" date="2014-11" db="EMBL/GenBank/DDBJ databases">
        <authorList>
            <person name="Amaro Gonzalez C."/>
        </authorList>
    </citation>
    <scope>NUCLEOTIDE SEQUENCE</scope>
</reference>
<organism evidence="1">
    <name type="scientific">Anguilla anguilla</name>
    <name type="common">European freshwater eel</name>
    <name type="synonym">Muraena anguilla</name>
    <dbReference type="NCBI Taxonomy" id="7936"/>
    <lineage>
        <taxon>Eukaryota</taxon>
        <taxon>Metazoa</taxon>
        <taxon>Chordata</taxon>
        <taxon>Craniata</taxon>
        <taxon>Vertebrata</taxon>
        <taxon>Euteleostomi</taxon>
        <taxon>Actinopterygii</taxon>
        <taxon>Neopterygii</taxon>
        <taxon>Teleostei</taxon>
        <taxon>Anguilliformes</taxon>
        <taxon>Anguillidae</taxon>
        <taxon>Anguilla</taxon>
    </lineage>
</organism>
<dbReference type="AlphaFoldDB" id="A0A0E9V641"/>
<sequence>MENTLIKTTRLEIRFSLKASTFC</sequence>
<reference evidence="1" key="2">
    <citation type="journal article" date="2015" name="Fish Shellfish Immunol.">
        <title>Early steps in the European eel (Anguilla anguilla)-Vibrio vulnificus interaction in the gills: Role of the RtxA13 toxin.</title>
        <authorList>
            <person name="Callol A."/>
            <person name="Pajuelo D."/>
            <person name="Ebbesson L."/>
            <person name="Teles M."/>
            <person name="MacKenzie S."/>
            <person name="Amaro C."/>
        </authorList>
    </citation>
    <scope>NUCLEOTIDE SEQUENCE</scope>
</reference>
<dbReference type="EMBL" id="GBXM01035075">
    <property type="protein sequence ID" value="JAH73502.1"/>
    <property type="molecule type" value="Transcribed_RNA"/>
</dbReference>
<accession>A0A0E9V641</accession>
<proteinExistence type="predicted"/>
<evidence type="ECO:0000313" key="1">
    <source>
        <dbReference type="EMBL" id="JAH73502.1"/>
    </source>
</evidence>